<dbReference type="Proteomes" id="UP001516400">
    <property type="component" value="Unassembled WGS sequence"/>
</dbReference>
<gene>
    <name evidence="1" type="ORF">HHI36_007836</name>
</gene>
<protein>
    <submittedName>
        <fullName evidence="1">Uncharacterized protein</fullName>
    </submittedName>
</protein>
<name>A0ABD2MQL6_9CUCU</name>
<keyword evidence="2" id="KW-1185">Reference proteome</keyword>
<organism evidence="1 2">
    <name type="scientific">Cryptolaemus montrouzieri</name>
    <dbReference type="NCBI Taxonomy" id="559131"/>
    <lineage>
        <taxon>Eukaryota</taxon>
        <taxon>Metazoa</taxon>
        <taxon>Ecdysozoa</taxon>
        <taxon>Arthropoda</taxon>
        <taxon>Hexapoda</taxon>
        <taxon>Insecta</taxon>
        <taxon>Pterygota</taxon>
        <taxon>Neoptera</taxon>
        <taxon>Endopterygota</taxon>
        <taxon>Coleoptera</taxon>
        <taxon>Polyphaga</taxon>
        <taxon>Cucujiformia</taxon>
        <taxon>Coccinelloidea</taxon>
        <taxon>Coccinellidae</taxon>
        <taxon>Scymninae</taxon>
        <taxon>Scymnini</taxon>
        <taxon>Cryptolaemus</taxon>
    </lineage>
</organism>
<evidence type="ECO:0000313" key="2">
    <source>
        <dbReference type="Proteomes" id="UP001516400"/>
    </source>
</evidence>
<accession>A0ABD2MQL6</accession>
<proteinExistence type="predicted"/>
<dbReference type="AlphaFoldDB" id="A0ABD2MQL6"/>
<comment type="caution">
    <text evidence="1">The sequence shown here is derived from an EMBL/GenBank/DDBJ whole genome shotgun (WGS) entry which is preliminary data.</text>
</comment>
<evidence type="ECO:0000313" key="1">
    <source>
        <dbReference type="EMBL" id="KAL3268734.1"/>
    </source>
</evidence>
<sequence>MQASSEKEVYMLQKAHPERIINQWHVTRLLSPAFLKTSVAMNSVHQFERPEFWPVNKHAFNDEAAMIVGGSNMNVSTLDINSIQTIDIPDSAIEVSSALSPSLLQGCTSTVDPLA</sequence>
<reference evidence="1 2" key="1">
    <citation type="journal article" date="2021" name="BMC Biol.">
        <title>Horizontally acquired antibacterial genes associated with adaptive radiation of ladybird beetles.</title>
        <authorList>
            <person name="Li H.S."/>
            <person name="Tang X.F."/>
            <person name="Huang Y.H."/>
            <person name="Xu Z.Y."/>
            <person name="Chen M.L."/>
            <person name="Du X.Y."/>
            <person name="Qiu B.Y."/>
            <person name="Chen P.T."/>
            <person name="Zhang W."/>
            <person name="Slipinski A."/>
            <person name="Escalona H.E."/>
            <person name="Waterhouse R.M."/>
            <person name="Zwick A."/>
            <person name="Pang H."/>
        </authorList>
    </citation>
    <scope>NUCLEOTIDE SEQUENCE [LARGE SCALE GENOMIC DNA]</scope>
    <source>
        <strain evidence="1">SYSU2018</strain>
    </source>
</reference>
<dbReference type="EMBL" id="JABFTP020000021">
    <property type="protein sequence ID" value="KAL3268734.1"/>
    <property type="molecule type" value="Genomic_DNA"/>
</dbReference>